<dbReference type="InterPro" id="IPR009875">
    <property type="entry name" value="PilZ_domain"/>
</dbReference>
<dbReference type="GO" id="GO:0035438">
    <property type="term" value="F:cyclic-di-GMP binding"/>
    <property type="evidence" value="ECO:0007669"/>
    <property type="project" value="InterPro"/>
</dbReference>
<evidence type="ECO:0000259" key="1">
    <source>
        <dbReference type="Pfam" id="PF07238"/>
    </source>
</evidence>
<dbReference type="STRING" id="330214.NIDE2344"/>
<reference evidence="2 3" key="1">
    <citation type="journal article" date="2010" name="Proc. Natl. Acad. Sci. U.S.A.">
        <title>A Nitrospira metagenome illuminates the physiology and evolution of globally important nitrite-oxidizing bacteria.</title>
        <authorList>
            <person name="Lucker S."/>
            <person name="Wagner M."/>
            <person name="Maixner F."/>
            <person name="Pelletier E."/>
            <person name="Koch H."/>
            <person name="Vacherie B."/>
            <person name="Rattei T."/>
            <person name="Sinninghe Damste J."/>
            <person name="Spieck E."/>
            <person name="Le Paslier D."/>
            <person name="Daims H."/>
        </authorList>
    </citation>
    <scope>NUCLEOTIDE SEQUENCE [LARGE SCALE GENOMIC DNA]</scope>
</reference>
<dbReference type="Gene3D" id="2.40.10.220">
    <property type="entry name" value="predicted glycosyltransferase like domains"/>
    <property type="match status" value="1"/>
</dbReference>
<proteinExistence type="predicted"/>
<dbReference type="EMBL" id="FP929003">
    <property type="protein sequence ID" value="CBK42057.1"/>
    <property type="molecule type" value="Genomic_DNA"/>
</dbReference>
<dbReference type="Pfam" id="PF07238">
    <property type="entry name" value="PilZ"/>
    <property type="match status" value="1"/>
</dbReference>
<feature type="domain" description="PilZ" evidence="1">
    <location>
        <begin position="113"/>
        <end position="189"/>
    </location>
</feature>
<keyword evidence="3" id="KW-1185">Reference proteome</keyword>
<sequence>MTPSHDRFRQSPYTDINNEERREWLRIEDRLLLEYRRSDEPAEAMNAHLPPATEDTIATAVSKPTIDLLVRAGETFAGSPLLPWVSKIDWMLETILKSLVKSHPGSVAIARLTDVDISAGGLGFDTPRQFQAEDLLVLKVILPPFSMIEATARIIRVTPAERDSTGYHVATQFVELGGDEQELIIRHILQVQAERLRARKAAH</sequence>
<evidence type="ECO:0000313" key="2">
    <source>
        <dbReference type="EMBL" id="CBK42057.1"/>
    </source>
</evidence>
<dbReference type="HOGENOM" id="CLU_1346851_0_0_0"/>
<accession>D8PFM0</accession>
<dbReference type="OrthoDB" id="6365490at2"/>
<dbReference type="AlphaFoldDB" id="D8PFM0"/>
<gene>
    <name evidence="2" type="ORF">NIDE2344</name>
</gene>
<dbReference type="Proteomes" id="UP000001660">
    <property type="component" value="Chromosome"/>
</dbReference>
<dbReference type="KEGG" id="nde:NIDE2344"/>
<name>D8PFM0_9BACT</name>
<evidence type="ECO:0000313" key="3">
    <source>
        <dbReference type="Proteomes" id="UP000001660"/>
    </source>
</evidence>
<organism evidence="2 3">
    <name type="scientific">Nitrospira defluvii</name>
    <dbReference type="NCBI Taxonomy" id="330214"/>
    <lineage>
        <taxon>Bacteria</taxon>
        <taxon>Pseudomonadati</taxon>
        <taxon>Nitrospirota</taxon>
        <taxon>Nitrospiria</taxon>
        <taxon>Nitrospirales</taxon>
        <taxon>Nitrospiraceae</taxon>
        <taxon>Nitrospira</taxon>
    </lineage>
</organism>
<protein>
    <recommendedName>
        <fullName evidence="1">PilZ domain-containing protein</fullName>
    </recommendedName>
</protein>